<dbReference type="GO" id="GO:0005634">
    <property type="term" value="C:nucleus"/>
    <property type="evidence" value="ECO:0007669"/>
    <property type="project" value="TreeGrafter"/>
</dbReference>
<dbReference type="FunFam" id="4.10.280.10:FF:000090">
    <property type="entry name" value="Salivary gland-expressed bHLH"/>
    <property type="match status" value="1"/>
</dbReference>
<keyword evidence="5" id="KW-0539">Nucleus</keyword>
<dbReference type="EMBL" id="OZ034833">
    <property type="protein sequence ID" value="CAL1675044.1"/>
    <property type="molecule type" value="Genomic_DNA"/>
</dbReference>
<feature type="compositionally biased region" description="Basic and acidic residues" evidence="6">
    <location>
        <begin position="48"/>
        <end position="59"/>
    </location>
</feature>
<dbReference type="SUPFAM" id="SSF47459">
    <property type="entry name" value="HLH, helix-loop-helix DNA-binding domain"/>
    <property type="match status" value="1"/>
</dbReference>
<dbReference type="InterPro" id="IPR036638">
    <property type="entry name" value="HLH_DNA-bd_sf"/>
</dbReference>
<evidence type="ECO:0000256" key="4">
    <source>
        <dbReference type="ARBA" id="ARBA00023163"/>
    </source>
</evidence>
<evidence type="ECO:0000313" key="8">
    <source>
        <dbReference type="EMBL" id="CAL1675044.1"/>
    </source>
</evidence>
<keyword evidence="4" id="KW-0804">Transcription</keyword>
<reference evidence="8" key="1">
    <citation type="submission" date="2024-04" db="EMBL/GenBank/DDBJ databases">
        <authorList>
            <consortium name="Molecular Ecology Group"/>
        </authorList>
    </citation>
    <scope>NUCLEOTIDE SEQUENCE</scope>
</reference>
<keyword evidence="2" id="KW-0805">Transcription regulation</keyword>
<dbReference type="InterPro" id="IPR040259">
    <property type="entry name" value="Mesogenin/MesP"/>
</dbReference>
<gene>
    <name evidence="8" type="ORF">LPLAT_LOCUS1546</name>
</gene>
<evidence type="ECO:0000259" key="7">
    <source>
        <dbReference type="PROSITE" id="PS50888"/>
    </source>
</evidence>
<feature type="region of interest" description="Disordered" evidence="6">
    <location>
        <begin position="47"/>
        <end position="135"/>
    </location>
</feature>
<dbReference type="CDD" id="cd11390">
    <property type="entry name" value="bHLH_TS"/>
    <property type="match status" value="1"/>
</dbReference>
<evidence type="ECO:0000256" key="1">
    <source>
        <dbReference type="ARBA" id="ARBA00022473"/>
    </source>
</evidence>
<dbReference type="GO" id="GO:0001707">
    <property type="term" value="P:mesoderm formation"/>
    <property type="evidence" value="ECO:0007669"/>
    <property type="project" value="TreeGrafter"/>
</dbReference>
<keyword evidence="9" id="KW-1185">Reference proteome</keyword>
<evidence type="ECO:0000256" key="6">
    <source>
        <dbReference type="SAM" id="MobiDB-lite"/>
    </source>
</evidence>
<evidence type="ECO:0000313" key="9">
    <source>
        <dbReference type="Proteomes" id="UP001497644"/>
    </source>
</evidence>
<dbReference type="Gene3D" id="4.10.280.10">
    <property type="entry name" value="Helix-loop-helix DNA-binding domain"/>
    <property type="match status" value="1"/>
</dbReference>
<sequence length="330" mass="37562">MPYLTSARKATRQFSTSFLYGASMDDTGINEEMPFVLDRVSMMEQNSDEYRAEPAKNESENESNEEDYTRSPVLLDLDENSKQQQQKAASREVSSPSSAVNQQDQGLVPEETTRSQSVRGRWQEASYETRGQQTPEGERVLVIRVPEPEIIGGHSHLEMLHEANIKSVQREPSQTEKGAAMSNCASPDYKKSACDRERTRMRDMNRAFELLRSKLPICKPPGKKLSKIESLRHAITYIRHLQSLLEPQYNYAIPSVPDRPGGGGYYAAPPPTPPTSYEVQHASRWESLTYYRYDYHAPFATPSPPTLMPSLQSRLPVDQDDRQFPYEARH</sequence>
<dbReference type="GO" id="GO:0000978">
    <property type="term" value="F:RNA polymerase II cis-regulatory region sequence-specific DNA binding"/>
    <property type="evidence" value="ECO:0007669"/>
    <property type="project" value="TreeGrafter"/>
</dbReference>
<keyword evidence="1" id="KW-0217">Developmental protein</keyword>
<dbReference type="AlphaFoldDB" id="A0AAV2N5U3"/>
<organism evidence="8 9">
    <name type="scientific">Lasius platythorax</name>
    <dbReference type="NCBI Taxonomy" id="488582"/>
    <lineage>
        <taxon>Eukaryota</taxon>
        <taxon>Metazoa</taxon>
        <taxon>Ecdysozoa</taxon>
        <taxon>Arthropoda</taxon>
        <taxon>Hexapoda</taxon>
        <taxon>Insecta</taxon>
        <taxon>Pterygota</taxon>
        <taxon>Neoptera</taxon>
        <taxon>Endopterygota</taxon>
        <taxon>Hymenoptera</taxon>
        <taxon>Apocrita</taxon>
        <taxon>Aculeata</taxon>
        <taxon>Formicoidea</taxon>
        <taxon>Formicidae</taxon>
        <taxon>Formicinae</taxon>
        <taxon>Lasius</taxon>
        <taxon>Lasius</taxon>
    </lineage>
</organism>
<feature type="domain" description="BHLH" evidence="7">
    <location>
        <begin position="188"/>
        <end position="241"/>
    </location>
</feature>
<feature type="compositionally biased region" description="Basic and acidic residues" evidence="6">
    <location>
        <begin position="317"/>
        <end position="330"/>
    </location>
</feature>
<keyword evidence="3" id="KW-0238">DNA-binding</keyword>
<protein>
    <recommendedName>
        <fullName evidence="7">BHLH domain-containing protein</fullName>
    </recommendedName>
</protein>
<proteinExistence type="predicted"/>
<dbReference type="InterPro" id="IPR011598">
    <property type="entry name" value="bHLH_dom"/>
</dbReference>
<dbReference type="GO" id="GO:0000981">
    <property type="term" value="F:DNA-binding transcription factor activity, RNA polymerase II-specific"/>
    <property type="evidence" value="ECO:0007669"/>
    <property type="project" value="TreeGrafter"/>
</dbReference>
<dbReference type="Proteomes" id="UP001497644">
    <property type="component" value="Chromosome 10"/>
</dbReference>
<dbReference type="PANTHER" id="PTHR20937">
    <property type="entry name" value="IP14615P"/>
    <property type="match status" value="1"/>
</dbReference>
<dbReference type="PROSITE" id="PS50888">
    <property type="entry name" value="BHLH"/>
    <property type="match status" value="1"/>
</dbReference>
<dbReference type="GO" id="GO:0046983">
    <property type="term" value="F:protein dimerization activity"/>
    <property type="evidence" value="ECO:0007669"/>
    <property type="project" value="InterPro"/>
</dbReference>
<evidence type="ECO:0000256" key="2">
    <source>
        <dbReference type="ARBA" id="ARBA00023015"/>
    </source>
</evidence>
<feature type="region of interest" description="Disordered" evidence="6">
    <location>
        <begin position="304"/>
        <end position="330"/>
    </location>
</feature>
<dbReference type="SMART" id="SM00353">
    <property type="entry name" value="HLH"/>
    <property type="match status" value="1"/>
</dbReference>
<evidence type="ECO:0000256" key="5">
    <source>
        <dbReference type="ARBA" id="ARBA00023242"/>
    </source>
</evidence>
<dbReference type="PANTHER" id="PTHR20937:SF3">
    <property type="entry name" value="IP14615P"/>
    <property type="match status" value="1"/>
</dbReference>
<evidence type="ECO:0000256" key="3">
    <source>
        <dbReference type="ARBA" id="ARBA00023125"/>
    </source>
</evidence>
<feature type="compositionally biased region" description="Polar residues" evidence="6">
    <location>
        <begin position="82"/>
        <end position="105"/>
    </location>
</feature>
<accession>A0AAV2N5U3</accession>
<dbReference type="Pfam" id="PF00010">
    <property type="entry name" value="HLH"/>
    <property type="match status" value="1"/>
</dbReference>
<name>A0AAV2N5U3_9HYME</name>